<dbReference type="SUPFAM" id="SSF50156">
    <property type="entry name" value="PDZ domain-like"/>
    <property type="match status" value="1"/>
</dbReference>
<dbReference type="PROSITE" id="PS50004">
    <property type="entry name" value="C2"/>
    <property type="match status" value="1"/>
</dbReference>
<dbReference type="SMART" id="SM00239">
    <property type="entry name" value="C2"/>
    <property type="match status" value="1"/>
</dbReference>
<evidence type="ECO:0000313" key="5">
    <source>
        <dbReference type="Proteomes" id="UP000822476"/>
    </source>
</evidence>
<proteinExistence type="predicted"/>
<dbReference type="Gene3D" id="2.60.40.150">
    <property type="entry name" value="C2 domain"/>
    <property type="match status" value="1"/>
</dbReference>
<reference evidence="4" key="1">
    <citation type="submission" date="2019-07" db="EMBL/GenBank/DDBJ databases">
        <title>Annotation for the trematode Paragonimus miyazaki's.</title>
        <authorList>
            <person name="Choi Y.-J."/>
        </authorList>
    </citation>
    <scope>NUCLEOTIDE SEQUENCE</scope>
    <source>
        <strain evidence="4">Japan</strain>
    </source>
</reference>
<dbReference type="OrthoDB" id="2272012at2759"/>
<sequence length="1098" mass="121624">MSIVDIDRTRELRVLLPVTSIQWPQKDPGVFTNKFSRQDVGPDQWNTSNLSSLCAPRSRKIESTQLDESSLWSCSNDSKKAASHPDARSRKPNESQKLCKNNSTSGIAPINNQFSSAFSLSPQTISPYQAKEGRSFYPTVNLETSSTGPGIGVNFKRHFRRRVAQYHQNQRRSVQTSNERPNMHDHRTGKQSDTNSFLRLIQARKSQTMSALSQLHLNESGSTTFEFGEKTEILKFAERRSFSLGPSVSQSRKSFVSSSVPGHISVIDLGNPISGWTNSLVQPNRALSTPLVIQETANETRVDMDAQYVSRTFRQDQLTRNCAVRSRSHHQLASEQQLYGQDETNRLCELSKANGPTSPIKSPQTNVTDSKSMPLVDRWDPERLPISIQSDFCSNKFMRSPISVLAPCKGKLHLKVENQDGVIHISEIEAKGLRSSVETGGYYFVKVDVLPDKTQILNRQTGLVEGTSNPVFNESITLDLSKSKHARRILLTAFVQHSKEGKPEFLGGMSFGVAGIISKKQVVGWYYLLNETMCRKKHLKAGLDLHSLVNLAETDNSDGGKLVIPDGTGLAAVKCSAVGTPLVPVTVAAASSHISPTVINKQSYLIQSPTSKTINQLSQPMPTYSTPSFRTARPQNRQPTNNAQYFHFLLQRGPKGFGFTLAGDSPVYVSHVEQGSPANQCGVKAGDTIVAVDRMNVSRSTADSVVRLFRTARNPVYFTVCRPITVQMQLPSVNRSSSGTRTISCLFQKSCFSQSKKSTSDNMVGSGNGFHANCHSSPGLNYPHQSSSPAYLLAPTTPFTATTSTTTYQSCPLNNQIQPSPQTTHNHLSNSRSFYQLSMVPETPRTCLRNSKTEDRLCDQYYNASSPCAIAVNVTQDEMTTKPKQTILPPSPAAWEAEVNTILPVVSSKDSSRLDVVSLPTLSSPTTQLSNTGSVFNLPTQPSATKSTLPCLTVLMNSKVALTGIEQTPFTVDCLKYVHHVKHVDFCVHSPKLEHYGCLNLLESNCCSKVDLLMFADLLLIAQRAPNRYFTVIKDPIYNSKVCYVNIPPYASDQLILQYIDDSNRKQIVHFQGPNVLEWFDWIQGHMVYNGNWWMGNM</sequence>
<evidence type="ECO:0000259" key="2">
    <source>
        <dbReference type="PROSITE" id="PS50004"/>
    </source>
</evidence>
<keyword evidence="5" id="KW-1185">Reference proteome</keyword>
<feature type="compositionally biased region" description="Basic and acidic residues" evidence="1">
    <location>
        <begin position="77"/>
        <end position="94"/>
    </location>
</feature>
<dbReference type="InterPro" id="IPR035892">
    <property type="entry name" value="C2_domain_sf"/>
</dbReference>
<evidence type="ECO:0008006" key="6">
    <source>
        <dbReference type="Google" id="ProtNLM"/>
    </source>
</evidence>
<feature type="compositionally biased region" description="Polar residues" evidence="1">
    <location>
        <begin position="166"/>
        <end position="180"/>
    </location>
</feature>
<evidence type="ECO:0000313" key="4">
    <source>
        <dbReference type="EMBL" id="KAF7259139.1"/>
    </source>
</evidence>
<feature type="region of interest" description="Disordered" evidence="1">
    <location>
        <begin position="74"/>
        <end position="106"/>
    </location>
</feature>
<feature type="compositionally biased region" description="Polar residues" evidence="1">
    <location>
        <begin position="95"/>
        <end position="106"/>
    </location>
</feature>
<protein>
    <recommendedName>
        <fullName evidence="6">Regulator of G-protein signaling 3</fullName>
    </recommendedName>
</protein>
<dbReference type="Gene3D" id="2.30.42.10">
    <property type="match status" value="1"/>
</dbReference>
<evidence type="ECO:0000256" key="1">
    <source>
        <dbReference type="SAM" id="MobiDB-lite"/>
    </source>
</evidence>
<dbReference type="SUPFAM" id="SSF49562">
    <property type="entry name" value="C2 domain (Calcium/lipid-binding domain, CaLB)"/>
    <property type="match status" value="1"/>
</dbReference>
<feature type="compositionally biased region" description="Basic and acidic residues" evidence="1">
    <location>
        <begin position="181"/>
        <end position="190"/>
    </location>
</feature>
<gene>
    <name evidence="4" type="ORF">EG68_03592</name>
</gene>
<dbReference type="SMART" id="SM00228">
    <property type="entry name" value="PDZ"/>
    <property type="match status" value="1"/>
</dbReference>
<dbReference type="InterPro" id="IPR036034">
    <property type="entry name" value="PDZ_sf"/>
</dbReference>
<evidence type="ECO:0000259" key="3">
    <source>
        <dbReference type="PROSITE" id="PS50106"/>
    </source>
</evidence>
<dbReference type="InterPro" id="IPR000008">
    <property type="entry name" value="C2_dom"/>
</dbReference>
<dbReference type="AlphaFoldDB" id="A0A8S9YVQ7"/>
<dbReference type="InterPro" id="IPR001478">
    <property type="entry name" value="PDZ"/>
</dbReference>
<feature type="domain" description="PDZ" evidence="3">
    <location>
        <begin position="647"/>
        <end position="724"/>
    </location>
</feature>
<name>A0A8S9YVQ7_9TREM</name>
<dbReference type="Proteomes" id="UP000822476">
    <property type="component" value="Unassembled WGS sequence"/>
</dbReference>
<dbReference type="GO" id="GO:0005634">
    <property type="term" value="C:nucleus"/>
    <property type="evidence" value="ECO:0007669"/>
    <property type="project" value="TreeGrafter"/>
</dbReference>
<dbReference type="PROSITE" id="PS50106">
    <property type="entry name" value="PDZ"/>
    <property type="match status" value="1"/>
</dbReference>
<dbReference type="Pfam" id="PF00168">
    <property type="entry name" value="C2"/>
    <property type="match status" value="1"/>
</dbReference>
<comment type="caution">
    <text evidence="4">The sequence shown here is derived from an EMBL/GenBank/DDBJ whole genome shotgun (WGS) entry which is preliminary data.</text>
</comment>
<dbReference type="PANTHER" id="PTHR46848:SF1">
    <property type="entry name" value="REGULATOR OF G-PROTEIN SIGNALING 3"/>
    <property type="match status" value="1"/>
</dbReference>
<dbReference type="GO" id="GO:0005886">
    <property type="term" value="C:plasma membrane"/>
    <property type="evidence" value="ECO:0007669"/>
    <property type="project" value="TreeGrafter"/>
</dbReference>
<dbReference type="Pfam" id="PF00595">
    <property type="entry name" value="PDZ"/>
    <property type="match status" value="1"/>
</dbReference>
<dbReference type="PANTHER" id="PTHR46848">
    <property type="entry name" value="REGULATOR OF G-PROTEIN SIGNALING 3"/>
    <property type="match status" value="1"/>
</dbReference>
<feature type="compositionally biased region" description="Polar residues" evidence="1">
    <location>
        <begin position="354"/>
        <end position="371"/>
    </location>
</feature>
<feature type="region of interest" description="Disordered" evidence="1">
    <location>
        <begin position="351"/>
        <end position="373"/>
    </location>
</feature>
<feature type="domain" description="C2" evidence="2">
    <location>
        <begin position="408"/>
        <end position="526"/>
    </location>
</feature>
<organism evidence="4 5">
    <name type="scientific">Paragonimus skrjabini miyazakii</name>
    <dbReference type="NCBI Taxonomy" id="59628"/>
    <lineage>
        <taxon>Eukaryota</taxon>
        <taxon>Metazoa</taxon>
        <taxon>Spiralia</taxon>
        <taxon>Lophotrochozoa</taxon>
        <taxon>Platyhelminthes</taxon>
        <taxon>Trematoda</taxon>
        <taxon>Digenea</taxon>
        <taxon>Plagiorchiida</taxon>
        <taxon>Troglotremata</taxon>
        <taxon>Troglotrematidae</taxon>
        <taxon>Paragonimus</taxon>
    </lineage>
</organism>
<dbReference type="EMBL" id="JTDE01001346">
    <property type="protein sequence ID" value="KAF7259139.1"/>
    <property type="molecule type" value="Genomic_DNA"/>
</dbReference>
<accession>A0A8S9YVQ7</accession>
<feature type="region of interest" description="Disordered" evidence="1">
    <location>
        <begin position="166"/>
        <end position="193"/>
    </location>
</feature>